<name>A0A936YIH9_9HYPH</name>
<dbReference type="InterPro" id="IPR011051">
    <property type="entry name" value="RmlC_Cupin_sf"/>
</dbReference>
<dbReference type="PANTHER" id="PTHR36440:SF1">
    <property type="entry name" value="PUTATIVE (AFU_ORTHOLOGUE AFUA_8G07350)-RELATED"/>
    <property type="match status" value="1"/>
</dbReference>
<dbReference type="InterPro" id="IPR013096">
    <property type="entry name" value="Cupin_2"/>
</dbReference>
<organism evidence="2 3">
    <name type="scientific">Rhizobium setariae</name>
    <dbReference type="NCBI Taxonomy" id="2801340"/>
    <lineage>
        <taxon>Bacteria</taxon>
        <taxon>Pseudomonadati</taxon>
        <taxon>Pseudomonadota</taxon>
        <taxon>Alphaproteobacteria</taxon>
        <taxon>Hyphomicrobiales</taxon>
        <taxon>Rhizobiaceae</taxon>
        <taxon>Rhizobium/Agrobacterium group</taxon>
        <taxon>Rhizobium</taxon>
    </lineage>
</organism>
<dbReference type="AlphaFoldDB" id="A0A936YIH9"/>
<protein>
    <submittedName>
        <fullName evidence="2">Cupin domain-containing protein</fullName>
    </submittedName>
</protein>
<dbReference type="InterPro" id="IPR014710">
    <property type="entry name" value="RmlC-like_jellyroll"/>
</dbReference>
<proteinExistence type="predicted"/>
<feature type="domain" description="Cupin type-2" evidence="1">
    <location>
        <begin position="52"/>
        <end position="111"/>
    </location>
</feature>
<dbReference type="Proteomes" id="UP000633219">
    <property type="component" value="Unassembled WGS sequence"/>
</dbReference>
<dbReference type="EMBL" id="JAEQNC010000001">
    <property type="protein sequence ID" value="MBL0370723.1"/>
    <property type="molecule type" value="Genomic_DNA"/>
</dbReference>
<comment type="caution">
    <text evidence="2">The sequence shown here is derived from an EMBL/GenBank/DDBJ whole genome shotgun (WGS) entry which is preliminary data.</text>
</comment>
<evidence type="ECO:0000313" key="3">
    <source>
        <dbReference type="Proteomes" id="UP000633219"/>
    </source>
</evidence>
<dbReference type="SUPFAM" id="SSF51182">
    <property type="entry name" value="RmlC-like cupins"/>
    <property type="match status" value="1"/>
</dbReference>
<dbReference type="PANTHER" id="PTHR36440">
    <property type="entry name" value="PUTATIVE (AFU_ORTHOLOGUE AFUA_8G07350)-RELATED"/>
    <property type="match status" value="1"/>
</dbReference>
<sequence length="158" mass="17629">MHNIPGKIANGADRYKDAVHFLNGRFDCKVSAADTSGAMCIFDTFRDKIGGPPLHYHELQDEWFMVLQGDFLFQVGEERYRLAPGDSIFGPRMVPHAFRNLTIPARLLIVYSPALKMEAFFRAGLGPDSAASAEFEALHKEHNIINVGPPLSAEHEDM</sequence>
<gene>
    <name evidence="2" type="ORF">JJB09_01655</name>
</gene>
<reference evidence="2" key="1">
    <citation type="submission" date="2021-01" db="EMBL/GenBank/DDBJ databases">
        <title>Rhizobium sp. strain KVB221 16S ribosomal RNA gene Genome sequencing and assembly.</title>
        <authorList>
            <person name="Kang M."/>
        </authorList>
    </citation>
    <scope>NUCLEOTIDE SEQUENCE</scope>
    <source>
        <strain evidence="2">KVB221</strain>
    </source>
</reference>
<dbReference type="InterPro" id="IPR053146">
    <property type="entry name" value="QDO-like"/>
</dbReference>
<evidence type="ECO:0000313" key="2">
    <source>
        <dbReference type="EMBL" id="MBL0370723.1"/>
    </source>
</evidence>
<keyword evidence="3" id="KW-1185">Reference proteome</keyword>
<accession>A0A936YIH9</accession>
<evidence type="ECO:0000259" key="1">
    <source>
        <dbReference type="Pfam" id="PF07883"/>
    </source>
</evidence>
<dbReference type="Pfam" id="PF07883">
    <property type="entry name" value="Cupin_2"/>
    <property type="match status" value="1"/>
</dbReference>
<dbReference type="Gene3D" id="2.60.120.10">
    <property type="entry name" value="Jelly Rolls"/>
    <property type="match status" value="1"/>
</dbReference>